<evidence type="ECO:0000256" key="6">
    <source>
        <dbReference type="ARBA" id="ARBA00023065"/>
    </source>
</evidence>
<protein>
    <submittedName>
        <fullName evidence="9">Trk system potassium uptake protein TrkH</fullName>
    </submittedName>
</protein>
<name>A0A1T4KG97_9FIRM</name>
<dbReference type="OrthoDB" id="9810952at2"/>
<dbReference type="AlphaFoldDB" id="A0A1T4KG97"/>
<comment type="subcellular location">
    <subcellularLocation>
        <location evidence="1">Cell membrane</location>
        <topology evidence="1">Multi-pass membrane protein</topology>
    </subcellularLocation>
</comment>
<evidence type="ECO:0000256" key="4">
    <source>
        <dbReference type="ARBA" id="ARBA00022692"/>
    </source>
</evidence>
<keyword evidence="7 8" id="KW-0472">Membrane</keyword>
<dbReference type="PANTHER" id="PTHR32024:SF1">
    <property type="entry name" value="KTR SYSTEM POTASSIUM UPTAKE PROTEIN B"/>
    <property type="match status" value="1"/>
</dbReference>
<gene>
    <name evidence="9" type="ORF">SAMN02745110_00363</name>
</gene>
<feature type="transmembrane region" description="Helical" evidence="8">
    <location>
        <begin position="318"/>
        <end position="340"/>
    </location>
</feature>
<evidence type="ECO:0000256" key="3">
    <source>
        <dbReference type="ARBA" id="ARBA00022475"/>
    </source>
</evidence>
<feature type="transmembrane region" description="Helical" evidence="8">
    <location>
        <begin position="190"/>
        <end position="213"/>
    </location>
</feature>
<dbReference type="GO" id="GO:0030001">
    <property type="term" value="P:metal ion transport"/>
    <property type="evidence" value="ECO:0007669"/>
    <property type="project" value="UniProtKB-ARBA"/>
</dbReference>
<keyword evidence="5 8" id="KW-1133">Transmembrane helix</keyword>
<feature type="transmembrane region" description="Helical" evidence="8">
    <location>
        <begin position="158"/>
        <end position="178"/>
    </location>
</feature>
<feature type="transmembrane region" description="Helical" evidence="8">
    <location>
        <begin position="47"/>
        <end position="69"/>
    </location>
</feature>
<accession>A0A1T4KG97</accession>
<keyword evidence="2" id="KW-0813">Transport</keyword>
<keyword evidence="4 8" id="KW-0812">Transmembrane</keyword>
<evidence type="ECO:0000313" key="9">
    <source>
        <dbReference type="EMBL" id="SJZ41442.1"/>
    </source>
</evidence>
<feature type="transmembrane region" description="Helical" evidence="8">
    <location>
        <begin position="126"/>
        <end position="146"/>
    </location>
</feature>
<evidence type="ECO:0000256" key="1">
    <source>
        <dbReference type="ARBA" id="ARBA00004651"/>
    </source>
</evidence>
<keyword evidence="3" id="KW-1003">Cell membrane</keyword>
<feature type="transmembrane region" description="Helical" evidence="8">
    <location>
        <begin position="361"/>
        <end position="381"/>
    </location>
</feature>
<dbReference type="Pfam" id="PF02386">
    <property type="entry name" value="TrkH"/>
    <property type="match status" value="1"/>
</dbReference>
<feature type="transmembrane region" description="Helical" evidence="8">
    <location>
        <begin position="240"/>
        <end position="262"/>
    </location>
</feature>
<dbReference type="Proteomes" id="UP000189857">
    <property type="component" value="Unassembled WGS sequence"/>
</dbReference>
<evidence type="ECO:0000256" key="7">
    <source>
        <dbReference type="ARBA" id="ARBA00023136"/>
    </source>
</evidence>
<dbReference type="PANTHER" id="PTHR32024">
    <property type="entry name" value="TRK SYSTEM POTASSIUM UPTAKE PROTEIN TRKG-RELATED"/>
    <property type="match status" value="1"/>
</dbReference>
<dbReference type="GO" id="GO:0008324">
    <property type="term" value="F:monoatomic cation transmembrane transporter activity"/>
    <property type="evidence" value="ECO:0007669"/>
    <property type="project" value="InterPro"/>
</dbReference>
<feature type="transmembrane region" description="Helical" evidence="8">
    <location>
        <begin position="417"/>
        <end position="439"/>
    </location>
</feature>
<reference evidence="9 10" key="1">
    <citation type="submission" date="2017-02" db="EMBL/GenBank/DDBJ databases">
        <authorList>
            <person name="Peterson S.W."/>
        </authorList>
    </citation>
    <scope>NUCLEOTIDE SEQUENCE [LARGE SCALE GENOMIC DNA]</scope>
    <source>
        <strain evidence="9 10">ATCC 17233</strain>
    </source>
</reference>
<dbReference type="EMBL" id="FUXA01000004">
    <property type="protein sequence ID" value="SJZ41442.1"/>
    <property type="molecule type" value="Genomic_DNA"/>
</dbReference>
<dbReference type="GO" id="GO:0005886">
    <property type="term" value="C:plasma membrane"/>
    <property type="evidence" value="ECO:0007669"/>
    <property type="project" value="UniProtKB-SubCell"/>
</dbReference>
<proteinExistence type="predicted"/>
<keyword evidence="6" id="KW-0406">Ion transport</keyword>
<keyword evidence="10" id="KW-1185">Reference proteome</keyword>
<evidence type="ECO:0000256" key="8">
    <source>
        <dbReference type="SAM" id="Phobius"/>
    </source>
</evidence>
<evidence type="ECO:0000313" key="10">
    <source>
        <dbReference type="Proteomes" id="UP000189857"/>
    </source>
</evidence>
<dbReference type="InterPro" id="IPR003445">
    <property type="entry name" value="Cat_transpt"/>
</dbReference>
<dbReference type="RefSeq" id="WP_078786042.1">
    <property type="nucleotide sequence ID" value="NZ_FMTO01000003.1"/>
</dbReference>
<organism evidence="9 10">
    <name type="scientific">Eubacterium ruminantium</name>
    <dbReference type="NCBI Taxonomy" id="42322"/>
    <lineage>
        <taxon>Bacteria</taxon>
        <taxon>Bacillati</taxon>
        <taxon>Bacillota</taxon>
        <taxon>Clostridia</taxon>
        <taxon>Eubacteriales</taxon>
        <taxon>Eubacteriaceae</taxon>
        <taxon>Eubacterium</taxon>
    </lineage>
</organism>
<evidence type="ECO:0000256" key="2">
    <source>
        <dbReference type="ARBA" id="ARBA00022448"/>
    </source>
</evidence>
<feature type="transmembrane region" description="Helical" evidence="8">
    <location>
        <begin position="76"/>
        <end position="99"/>
    </location>
</feature>
<sequence length="457" mass="49827">MNKQTKFKLQSTQLIPLSFLAAILIGTVLLLLPVAKAGEGSASFTTAFFTSTTSICVTGLVVVDTFAYWSLFGKIVILILIQLGGLGIIAVTSILMLAIHKKFSLYQSIMLHDAFNLSSLRGLRRFLRAVFKGTIIVEMIGAFFYMTVFIPEFGALKGIWYSVFTAVSAFCNAGIDILGPNSLIDYNHNVVIMLTSMFLIIMGGLGYVVWFDFRRVMKEGRDKGFSFAKRMSRLGEHSKLVLVVTGILILFGSVSVFCMEYNNPDTIGKMSPGGKILNSVFQSVTFRTAGFASVSQQSLTDGTCAVGTLLMFIGGSPVGTAGGVKTITLFAVILNSVAFIRNRNENVVFGRKFTSELIHKATAIVSVSFFVTFFMLILLMITNNVSLVDGMYETFSATATVGLSRALTPCLNLVGRWIIIVSMFLGRIGPISMALFFNFSGSEKNKVKYAKGNFFVG</sequence>
<evidence type="ECO:0000256" key="5">
    <source>
        <dbReference type="ARBA" id="ARBA00022989"/>
    </source>
</evidence>